<feature type="compositionally biased region" description="Polar residues" evidence="2">
    <location>
        <begin position="2472"/>
        <end position="2481"/>
    </location>
</feature>
<feature type="compositionally biased region" description="Basic and acidic residues" evidence="2">
    <location>
        <begin position="2406"/>
        <end position="2426"/>
    </location>
</feature>
<dbReference type="GO" id="GO:0005975">
    <property type="term" value="P:carbohydrate metabolic process"/>
    <property type="evidence" value="ECO:0000318"/>
    <property type="project" value="GO_Central"/>
</dbReference>
<dbReference type="Gene3D" id="1.25.10.10">
    <property type="entry name" value="Leucine-rich Repeat Variant"/>
    <property type="match status" value="1"/>
</dbReference>
<feature type="compositionally biased region" description="Basic and acidic residues" evidence="2">
    <location>
        <begin position="2076"/>
        <end position="2097"/>
    </location>
</feature>
<keyword evidence="5" id="KW-1185">Reference proteome</keyword>
<organism evidence="3 5">
    <name type="scientific">Medicago truncatula</name>
    <name type="common">Barrel medic</name>
    <name type="synonym">Medicago tribuloides</name>
    <dbReference type="NCBI Taxonomy" id="3880"/>
    <lineage>
        <taxon>Eukaryota</taxon>
        <taxon>Viridiplantae</taxon>
        <taxon>Streptophyta</taxon>
        <taxon>Embryophyta</taxon>
        <taxon>Tracheophyta</taxon>
        <taxon>Spermatophyta</taxon>
        <taxon>Magnoliopsida</taxon>
        <taxon>eudicotyledons</taxon>
        <taxon>Gunneridae</taxon>
        <taxon>Pentapetalae</taxon>
        <taxon>rosids</taxon>
        <taxon>fabids</taxon>
        <taxon>Fabales</taxon>
        <taxon>Fabaceae</taxon>
        <taxon>Papilionoideae</taxon>
        <taxon>50 kb inversion clade</taxon>
        <taxon>NPAAA clade</taxon>
        <taxon>Hologalegina</taxon>
        <taxon>IRL clade</taxon>
        <taxon>Trifolieae</taxon>
        <taxon>Medicago</taxon>
    </lineage>
</organism>
<evidence type="ECO:0000256" key="1">
    <source>
        <dbReference type="ARBA" id="ARBA00008304"/>
    </source>
</evidence>
<dbReference type="EMBL" id="CM001223">
    <property type="protein sequence ID" value="KEH21493.1"/>
    <property type="molecule type" value="Genomic_DNA"/>
</dbReference>
<dbReference type="SUPFAM" id="SSF48371">
    <property type="entry name" value="ARM repeat"/>
    <property type="match status" value="2"/>
</dbReference>
<evidence type="ECO:0000313" key="3">
    <source>
        <dbReference type="EMBL" id="KEH21493.1"/>
    </source>
</evidence>
<feature type="compositionally biased region" description="Acidic residues" evidence="2">
    <location>
        <begin position="2319"/>
        <end position="2331"/>
    </location>
</feature>
<dbReference type="Pfam" id="PF20210">
    <property type="entry name" value="Laa1_Sip1_HTR5"/>
    <property type="match status" value="1"/>
</dbReference>
<feature type="compositionally biased region" description="Basic and acidic residues" evidence="2">
    <location>
        <begin position="2355"/>
        <end position="2371"/>
    </location>
</feature>
<feature type="compositionally biased region" description="Basic and acidic residues" evidence="2">
    <location>
        <begin position="2259"/>
        <end position="2282"/>
    </location>
</feature>
<dbReference type="Proteomes" id="UP000002051">
    <property type="component" value="Unassembled WGS sequence"/>
</dbReference>
<dbReference type="PANTHER" id="PTHR46975">
    <property type="entry name" value="PROTEIN SWEETIE"/>
    <property type="match status" value="1"/>
</dbReference>
<gene>
    <name evidence="3" type="ordered locus">MTR_7g406950</name>
</gene>
<reference evidence="3 5" key="1">
    <citation type="journal article" date="2011" name="Nature">
        <title>The Medicago genome provides insight into the evolution of rhizobial symbioses.</title>
        <authorList>
            <person name="Young N.D."/>
            <person name="Debelle F."/>
            <person name="Oldroyd G.E."/>
            <person name="Geurts R."/>
            <person name="Cannon S.B."/>
            <person name="Udvardi M.K."/>
            <person name="Benedito V.A."/>
            <person name="Mayer K.F."/>
            <person name="Gouzy J."/>
            <person name="Schoof H."/>
            <person name="Van de Peer Y."/>
            <person name="Proost S."/>
            <person name="Cook D.R."/>
            <person name="Meyers B.C."/>
            <person name="Spannagl M."/>
            <person name="Cheung F."/>
            <person name="De Mita S."/>
            <person name="Krishnakumar V."/>
            <person name="Gundlach H."/>
            <person name="Zhou S."/>
            <person name="Mudge J."/>
            <person name="Bharti A.K."/>
            <person name="Murray J.D."/>
            <person name="Naoumkina M.A."/>
            <person name="Rosen B."/>
            <person name="Silverstein K.A."/>
            <person name="Tang H."/>
            <person name="Rombauts S."/>
            <person name="Zhao P.X."/>
            <person name="Zhou P."/>
            <person name="Barbe V."/>
            <person name="Bardou P."/>
            <person name="Bechner M."/>
            <person name="Bellec A."/>
            <person name="Berger A."/>
            <person name="Berges H."/>
            <person name="Bidwell S."/>
            <person name="Bisseling T."/>
            <person name="Choisne N."/>
            <person name="Couloux A."/>
            <person name="Denny R."/>
            <person name="Deshpande S."/>
            <person name="Dai X."/>
            <person name="Doyle J.J."/>
            <person name="Dudez A.M."/>
            <person name="Farmer A.D."/>
            <person name="Fouteau S."/>
            <person name="Franken C."/>
            <person name="Gibelin C."/>
            <person name="Gish J."/>
            <person name="Goldstein S."/>
            <person name="Gonzalez A.J."/>
            <person name="Green P.J."/>
            <person name="Hallab A."/>
            <person name="Hartog M."/>
            <person name="Hua A."/>
            <person name="Humphray S.J."/>
            <person name="Jeong D.H."/>
            <person name="Jing Y."/>
            <person name="Jocker A."/>
            <person name="Kenton S.M."/>
            <person name="Kim D.J."/>
            <person name="Klee K."/>
            <person name="Lai H."/>
            <person name="Lang C."/>
            <person name="Lin S."/>
            <person name="Macmil S.L."/>
            <person name="Magdelenat G."/>
            <person name="Matthews L."/>
            <person name="McCorrison J."/>
            <person name="Monaghan E.L."/>
            <person name="Mun J.H."/>
            <person name="Najar F.Z."/>
            <person name="Nicholson C."/>
            <person name="Noirot C."/>
            <person name="O'Bleness M."/>
            <person name="Paule C.R."/>
            <person name="Poulain J."/>
            <person name="Prion F."/>
            <person name="Qin B."/>
            <person name="Qu C."/>
            <person name="Retzel E.F."/>
            <person name="Riddle C."/>
            <person name="Sallet E."/>
            <person name="Samain S."/>
            <person name="Samson N."/>
            <person name="Sanders I."/>
            <person name="Saurat O."/>
            <person name="Scarpelli C."/>
            <person name="Schiex T."/>
            <person name="Segurens B."/>
            <person name="Severin A.J."/>
            <person name="Sherrier D.J."/>
            <person name="Shi R."/>
            <person name="Sims S."/>
            <person name="Singer S.R."/>
            <person name="Sinharoy S."/>
            <person name="Sterck L."/>
            <person name="Viollet A."/>
            <person name="Wang B.B."/>
            <person name="Wang K."/>
            <person name="Wang M."/>
            <person name="Wang X."/>
            <person name="Warfsmann J."/>
            <person name="Weissenbach J."/>
            <person name="White D.D."/>
            <person name="White J.D."/>
            <person name="Wiley G.B."/>
            <person name="Wincker P."/>
            <person name="Xing Y."/>
            <person name="Yang L."/>
            <person name="Yao Z."/>
            <person name="Ying F."/>
            <person name="Zhai J."/>
            <person name="Zhou L."/>
            <person name="Zuber A."/>
            <person name="Denarie J."/>
            <person name="Dixon R.A."/>
            <person name="May G.D."/>
            <person name="Schwartz D.C."/>
            <person name="Rogers J."/>
            <person name="Quetier F."/>
            <person name="Town C.D."/>
            <person name="Roe B.A."/>
        </authorList>
    </citation>
    <scope>NUCLEOTIDE SEQUENCE [LARGE SCALE GENOMIC DNA]</scope>
    <source>
        <strain evidence="3">A17</strain>
        <strain evidence="4 5">cv. Jemalong A17</strain>
    </source>
</reference>
<dbReference type="EnsemblPlants" id="KEH21493">
    <property type="protein sequence ID" value="KEH21493"/>
    <property type="gene ID" value="MTR_7g406950"/>
</dbReference>
<feature type="region of interest" description="Disordered" evidence="2">
    <location>
        <begin position="1965"/>
        <end position="2481"/>
    </location>
</feature>
<comment type="similarity">
    <text evidence="1">Belongs to the HEATR5 family.</text>
</comment>
<dbReference type="InterPro" id="IPR016024">
    <property type="entry name" value="ARM-type_fold"/>
</dbReference>
<dbReference type="InterPro" id="IPR044218">
    <property type="entry name" value="SWEETIE"/>
</dbReference>
<feature type="compositionally biased region" description="Polar residues" evidence="2">
    <location>
        <begin position="2452"/>
        <end position="2461"/>
    </location>
</feature>
<feature type="compositionally biased region" description="Acidic residues" evidence="2">
    <location>
        <begin position="2007"/>
        <end position="2021"/>
    </location>
</feature>
<dbReference type="InterPro" id="IPR046837">
    <property type="entry name" value="Laa1/Sip1/HEATR5-like_HEAT"/>
</dbReference>
<dbReference type="InterPro" id="IPR011989">
    <property type="entry name" value="ARM-like"/>
</dbReference>
<feature type="compositionally biased region" description="Polar residues" evidence="2">
    <location>
        <begin position="2117"/>
        <end position="2131"/>
    </location>
</feature>
<accession>A0A072TXB2</accession>
<reference evidence="3 5" key="2">
    <citation type="journal article" date="2014" name="BMC Genomics">
        <title>An improved genome release (version Mt4.0) for the model legume Medicago truncatula.</title>
        <authorList>
            <person name="Tang H."/>
            <person name="Krishnakumar V."/>
            <person name="Bidwell S."/>
            <person name="Rosen B."/>
            <person name="Chan A."/>
            <person name="Zhou S."/>
            <person name="Gentzbittel L."/>
            <person name="Childs K.L."/>
            <person name="Yandell M."/>
            <person name="Gundlach H."/>
            <person name="Mayer K.F."/>
            <person name="Schwartz D.C."/>
            <person name="Town C.D."/>
        </authorList>
    </citation>
    <scope>GENOME REANNOTATION</scope>
    <source>
        <strain evidence="3">A17</strain>
        <strain evidence="4 5">cv. Jemalong A17</strain>
    </source>
</reference>
<protein>
    <submittedName>
        <fullName evidence="3">HEAT repeat 5B-like protein</fullName>
    </submittedName>
</protein>
<dbReference type="STRING" id="3880.A0A072TXB2"/>
<sequence length="2481" mass="274430">MSKIQMTPAPAAPLSRFGVLVAQLESIVASAAHKSPEPLLCFDLLSDLISAIEEDIKDNILVWQRRCEDALYSLLIIGAKRPVRNLASVAMAKIISKGDAISIYSRASSLQGFLSDGKRSEPLKIAGAAQCLGELYKHFGRRITSGLLETTSIAAKLMRFSEEFVRQEALYMLRNALEGSGGSAASTAYSEAFRLIMKSAAGDKLFAVRIASARCLKAFASIGGPGLGVAELDNSASYCVKALEDPVASVRDAFAETLGSLLALGMNPEAQIQPRGKGPFPQAKKLEGGLQKHLILAFTKASGVRSRHVRVGLTLSWVFFLQAIRIKYLHPDSELQNYALQVMEMLRAETSVDAHALACVLYILRVGVTDQMTEPTQRDFLLFLGKQIQSPEAGPSMMVAALRTVSYTLKTLGEVPFEFKEVLDNTVVAAVSHSSKLVRIEAALALRALAEVDPTCVSGLTSYGVTNLTALRESVSFEKGSNLQFELDSLHGQATVLAALVSISPKLPLGYPARLPRLVYEVSKKMLIEYSRNPLAATVEKEAGWLLLSSLLVSLPKEELEEDVFDILALWATLFTGNPENEVTKTDDLMSRIYVWSAAVHALTAFIKCFISSDVKNDGVLLQPVLVYLNSALSYISALKAKELPQVKPAVDTFIIKTLIAYQSLPDPVSFKNDHPQIIQLCTFPFRHASECEESSCLRMLLNKRDAWLGPWIPGRDWFEDELRAFQGGKDGLMPCVWENEISSFPQPETISKTLVNQMLLFFGIIFSSQDSGGMLSLLGVIEQCLKAGKKQHWRTSSITNICVGLLAGFKSLLSFRPQTLGQDILGLVQSIFQSILVEGDICASQRRASCEVLGYLARFGNDIFTARMTRSLLGDLNGVTDSYYAGSIALALGCIHRSAGGIALSTLVPATVSSISSLAKSLVPSLQIWSMHGLLLTIEAAGLSFVSHVQATLSLAMEILLSDENGLADVQQGVGRLINAIVAVLGPELVPGSIFFSRSKSAIAEISCWQETSTMLESARFTQQLVLFAPKAVSVHSHVQTLLSTLSSRQPTLRLLAVSTLRHLIEKDPATVIVEQIEENLFFMLDEETDSEIGNLVRTTIMRLLYASCHSCTSHWISVCRKVVLATSTRSSEINNNAENEFADGDSSLNLNDEENMVSGSNSTQNYKFQASTGAANREKYLRYRTRLFAAECLSHLPDAVGRSRAHFDLFLARKEHASGKSSGDWLVLHLQELISLAYQISTIQFENMQPVGVSLLGTIVDKFEKAADPELPGHLLLEQYQAQLVSAVRTTLDTSSSPSLLEAGLHLATKILTSGIISGDQVVVRRIFSLISRPLNDFEDIYYPSFAEWVTSKIKIRLLAAHASLKCYIYASMKKHQDGVSDGYLTLLPLFQKSSSVLGKYWIHTLKDYSYICLCLSPKRKGNLFLDGLQSPVVSSKLRPCLEESWPVILQALGLDSVPANFEGQDCTKASVRNTYKHTEATCQYSMVHLKFEDFKFLWGFSLLGLFQSQHPVLYRSIIQLAFVNTKHGGNSPRDEVKPPGLKLYEIVLPMFQFLSTESFFGAGLLNVDICKELLQILSYSTYMDNSWNSLAISILSQVAQNCPEEIFNSENYALITLELCLHYLFKTFQSTNTIPADHLNSEVDVIHTLCSTTRTVVNRIETKMTQHPKSMVLALVLVGYKCVREASTEVYLSEAIEMVNCTIPLLKRISDDEAALDDSILPLREMFETCLRVVAALTKYGIEEFHLQDVKSLNQRKLIQAKLAFSLEQIIVVAKLALESKYVEDCEANKSICVIALRYCIRCFQTVFSDSNMQVQVIGLQFLKARIQRGVNTEDNSFLMFLAGELITDIFTLIHKMLKKNITRESVNIASECLSLMVVLQTLAKGNDCQRSFMTLLLEAIVTIFLSTTDGFSPEIRDLRSTAIKLVSHLAQIPSSAMHFKDVLLSMPPLHRQELQGVIRASVTNDKNQTEHKVPVLDIKMPKPAVRNEEKHPTPSAAVVQSDENNEEEDEFSEDDWDAFQSFPVSKNEGGDESKTEHSDKDKDPSMVESSSDLDGSTGDVEFQESAISKSISSEKEMKSDESVEVFKEKHDQTDPGAEPCDNEHQKMEEELQSSRFQEEASSISGNELESCEDMLEQIVSDSLALQQGVSKSDNEQGNGGEEDAKKDGVDENESHDFKQGMSESPVEREHQEMEEELRSSGLEGEASAIPGNDLVSFDQKPKVEAEGSSKEDMPEQLVSNSPEPQKVVSELDDNEQCKRGEEYAKKDRVDEIESRDSKQGTSESPVESKHQEMEEELQSSQLQEEALAIPRNELELEAEGSIEEDVPEQVVSDSPKLQQGVLESDNIEQSNRCDEDGKNESQSHESNQRTSESPVGSKHKEMEEELQSSELQEEASSIPTVELDHCDQKPEVESEGSVKEDMPEQVVSDSPELQRDNDEDAKKDLASENESYSQHGMSENPVEKEQNSTKLEQLSEE</sequence>
<name>A0A072TXB2_MEDTR</name>
<feature type="compositionally biased region" description="Basic and acidic residues" evidence="2">
    <location>
        <begin position="2032"/>
        <end position="2049"/>
    </location>
</feature>
<dbReference type="HOGENOM" id="CLU_001346_0_0_1"/>
<dbReference type="PANTHER" id="PTHR46975:SF2">
    <property type="entry name" value="PROTEIN SWEETIE"/>
    <property type="match status" value="1"/>
</dbReference>
<evidence type="ECO:0000313" key="4">
    <source>
        <dbReference type="EnsemblPlants" id="KEH21493"/>
    </source>
</evidence>
<proteinExistence type="inferred from homology"/>
<evidence type="ECO:0000313" key="5">
    <source>
        <dbReference type="Proteomes" id="UP000002051"/>
    </source>
</evidence>
<feature type="compositionally biased region" description="Acidic residues" evidence="2">
    <location>
        <begin position="2387"/>
        <end position="2397"/>
    </location>
</feature>
<feature type="compositionally biased region" description="Polar residues" evidence="2">
    <location>
        <begin position="2143"/>
        <end position="2155"/>
    </location>
</feature>
<evidence type="ECO:0000256" key="2">
    <source>
        <dbReference type="SAM" id="MobiDB-lite"/>
    </source>
</evidence>
<feature type="compositionally biased region" description="Basic and acidic residues" evidence="2">
    <location>
        <begin position="2436"/>
        <end position="2450"/>
    </location>
</feature>
<reference evidence="4" key="3">
    <citation type="submission" date="2015-04" db="UniProtKB">
        <authorList>
            <consortium name="EnsemblPlants"/>
        </authorList>
    </citation>
    <scope>IDENTIFICATION</scope>
    <source>
        <strain evidence="4">cv. Jemalong A17</strain>
    </source>
</reference>
<feature type="compositionally biased region" description="Basic and acidic residues" evidence="2">
    <location>
        <begin position="2223"/>
        <end position="2237"/>
    </location>
</feature>
<feature type="compositionally biased region" description="Basic and acidic residues" evidence="2">
    <location>
        <begin position="2166"/>
        <end position="2182"/>
    </location>
</feature>